<dbReference type="RefSeq" id="WP_132884156.1">
    <property type="nucleotide sequence ID" value="NZ_JBBGZA010000001.1"/>
</dbReference>
<comment type="caution">
    <text evidence="1">The sequence shown here is derived from an EMBL/GenBank/DDBJ whole genome shotgun (WGS) entry which is preliminary data.</text>
</comment>
<keyword evidence="2" id="KW-1185">Reference proteome</keyword>
<protein>
    <submittedName>
        <fullName evidence="1">SapC family protein</fullName>
    </submittedName>
</protein>
<proteinExistence type="predicted"/>
<dbReference type="EMBL" id="JBBGZA010000001">
    <property type="protein sequence ID" value="MEJ5093206.1"/>
    <property type="molecule type" value="Genomic_DNA"/>
</dbReference>
<reference evidence="1 2" key="1">
    <citation type="submission" date="2023-12" db="EMBL/GenBank/DDBJ databases">
        <title>Gut-associated functions are favored during microbiome assembly across C. elegans life.</title>
        <authorList>
            <person name="Zimmermann J."/>
        </authorList>
    </citation>
    <scope>NUCLEOTIDE SEQUENCE [LARGE SCALE GENOMIC DNA]</scope>
    <source>
        <strain evidence="1 2">JUb134</strain>
    </source>
</reference>
<name>A0ABU8Q0D3_9SPHN</name>
<gene>
    <name evidence="1" type="ORF">WH159_01415</name>
</gene>
<dbReference type="Proteomes" id="UP001380365">
    <property type="component" value="Unassembled WGS sequence"/>
</dbReference>
<dbReference type="InterPro" id="IPR010836">
    <property type="entry name" value="SapC"/>
</dbReference>
<evidence type="ECO:0000313" key="2">
    <source>
        <dbReference type="Proteomes" id="UP001380365"/>
    </source>
</evidence>
<organism evidence="1 2">
    <name type="scientific">Sphingomonas molluscorum</name>
    <dbReference type="NCBI Taxonomy" id="418184"/>
    <lineage>
        <taxon>Bacteria</taxon>
        <taxon>Pseudomonadati</taxon>
        <taxon>Pseudomonadota</taxon>
        <taxon>Alphaproteobacteria</taxon>
        <taxon>Sphingomonadales</taxon>
        <taxon>Sphingomonadaceae</taxon>
        <taxon>Sphingomonas</taxon>
    </lineage>
</organism>
<sequence>MTNIVLLNNVDHADLTVAIGHGPEFGDAVNQTLVFPTEWEEAQREYPILFRRGDDGRLQSVLLLGFDRDENLFLGDGVWDGRYVPALHQRGPFSIGLQASEDGAEAEPMIHVDLDHPRVGGAQAQAIFLPHGGNSPYLDAMTGVLRRIHAGVLVADPMFEAFEAHGLIQPIALEVTLSETKRYTLDGFLTIDAERLSALEGPALHSLHQRGFLQAAFWAVSSLANVARLINSKNRRSPLP</sequence>
<evidence type="ECO:0000313" key="1">
    <source>
        <dbReference type="EMBL" id="MEJ5093206.1"/>
    </source>
</evidence>
<accession>A0ABU8Q0D3</accession>
<dbReference type="Pfam" id="PF07277">
    <property type="entry name" value="SapC"/>
    <property type="match status" value="1"/>
</dbReference>